<evidence type="ECO:0000256" key="1">
    <source>
        <dbReference type="ARBA" id="ARBA00001946"/>
    </source>
</evidence>
<dbReference type="AlphaFoldDB" id="A0A2U3N3H9"/>
<reference evidence="5" key="1">
    <citation type="submission" date="2018-03" db="EMBL/GenBank/DDBJ databases">
        <authorList>
            <person name="Blom J."/>
        </authorList>
    </citation>
    <scope>NUCLEOTIDE SEQUENCE [LARGE SCALE GENOMIC DNA]</scope>
    <source>
        <strain evidence="5">KPC-SM-21</strain>
    </source>
</reference>
<keyword evidence="5" id="KW-1185">Reference proteome</keyword>
<dbReference type="InterPro" id="IPR000086">
    <property type="entry name" value="NUDIX_hydrolase_dom"/>
</dbReference>
<dbReference type="PANTHER" id="PTHR43046:SF2">
    <property type="entry name" value="8-OXO-DGTP DIPHOSPHATASE-RELATED"/>
    <property type="match status" value="1"/>
</dbReference>
<evidence type="ECO:0000259" key="3">
    <source>
        <dbReference type="PROSITE" id="PS51462"/>
    </source>
</evidence>
<dbReference type="InterPro" id="IPR020476">
    <property type="entry name" value="Nudix_hydrolase"/>
</dbReference>
<name>A0A2U3N3H9_9GAMM</name>
<dbReference type="PRINTS" id="PR00502">
    <property type="entry name" value="NUDIXFAMILY"/>
</dbReference>
<dbReference type="Pfam" id="PF00293">
    <property type="entry name" value="NUDIX"/>
    <property type="match status" value="1"/>
</dbReference>
<dbReference type="EC" id="3.6.1.-" evidence="4"/>
<comment type="cofactor">
    <cofactor evidence="1">
        <name>Mg(2+)</name>
        <dbReference type="ChEBI" id="CHEBI:18420"/>
    </cofactor>
</comment>
<dbReference type="GO" id="GO:0016787">
    <property type="term" value="F:hydrolase activity"/>
    <property type="evidence" value="ECO:0007669"/>
    <property type="project" value="UniProtKB-KW"/>
</dbReference>
<proteinExistence type="predicted"/>
<dbReference type="SUPFAM" id="SSF55811">
    <property type="entry name" value="Nudix"/>
    <property type="match status" value="1"/>
</dbReference>
<gene>
    <name evidence="4" type="primary">nudI</name>
    <name evidence="4" type="ORF">KPC_3425</name>
</gene>
<dbReference type="PROSITE" id="PS51462">
    <property type="entry name" value="NUDIX"/>
    <property type="match status" value="1"/>
</dbReference>
<dbReference type="OrthoDB" id="9791228at2"/>
<dbReference type="CDD" id="cd02883">
    <property type="entry name" value="NUDIX_Hydrolase"/>
    <property type="match status" value="1"/>
</dbReference>
<dbReference type="FunCoup" id="A0A2U3N3H9">
    <property type="interactions" value="38"/>
</dbReference>
<feature type="domain" description="Nudix hydrolase" evidence="3">
    <location>
        <begin position="6"/>
        <end position="134"/>
    </location>
</feature>
<dbReference type="InParanoid" id="A0A2U3N3H9"/>
<dbReference type="Gene3D" id="3.90.79.10">
    <property type="entry name" value="Nucleoside Triphosphate Pyrophosphohydrolase"/>
    <property type="match status" value="1"/>
</dbReference>
<sequence length="134" mass="15196">MAFQDMYRLGSHAVITNQHQQVLLLKATYVDHAWGLPGGALDMGETVHEALVRECLEELGCAVQVDYLSGVYFHSAVQSHAFIFRCHFEENAQIKLSSEHSEYAWFDLTDLSKVQRIRVEDCLNFDGSVKSQAF</sequence>
<evidence type="ECO:0000256" key="2">
    <source>
        <dbReference type="ARBA" id="ARBA00022801"/>
    </source>
</evidence>
<dbReference type="EMBL" id="OOGT01000244">
    <property type="protein sequence ID" value="SPL72247.1"/>
    <property type="molecule type" value="Genomic_DNA"/>
</dbReference>
<dbReference type="InterPro" id="IPR015797">
    <property type="entry name" value="NUDIX_hydrolase-like_dom_sf"/>
</dbReference>
<dbReference type="Proteomes" id="UP000245974">
    <property type="component" value="Unassembled WGS sequence"/>
</dbReference>
<evidence type="ECO:0000313" key="4">
    <source>
        <dbReference type="EMBL" id="SPL72247.1"/>
    </source>
</evidence>
<organism evidence="4 5">
    <name type="scientific">Acinetobacter stercoris</name>
    <dbReference type="NCBI Taxonomy" id="2126983"/>
    <lineage>
        <taxon>Bacteria</taxon>
        <taxon>Pseudomonadati</taxon>
        <taxon>Pseudomonadota</taxon>
        <taxon>Gammaproteobacteria</taxon>
        <taxon>Moraxellales</taxon>
        <taxon>Moraxellaceae</taxon>
        <taxon>Acinetobacter</taxon>
    </lineage>
</organism>
<keyword evidence="2 4" id="KW-0378">Hydrolase</keyword>
<protein>
    <submittedName>
        <fullName evidence="4">Nucleoside triphosphatase NudI</fullName>
        <ecNumber evidence="4">3.6.1.-</ecNumber>
    </submittedName>
</protein>
<evidence type="ECO:0000313" key="5">
    <source>
        <dbReference type="Proteomes" id="UP000245974"/>
    </source>
</evidence>
<accession>A0A2U3N3H9</accession>
<dbReference type="PANTHER" id="PTHR43046">
    <property type="entry name" value="GDP-MANNOSE MANNOSYL HYDROLASE"/>
    <property type="match status" value="1"/>
</dbReference>
<dbReference type="RefSeq" id="WP_121975640.1">
    <property type="nucleotide sequence ID" value="NZ_OOGT01000244.1"/>
</dbReference>